<dbReference type="Pfam" id="PF22848">
    <property type="entry name" value="ASD1_dom"/>
    <property type="match status" value="1"/>
</dbReference>
<dbReference type="InterPro" id="IPR055235">
    <property type="entry name" value="ASD1_cat"/>
</dbReference>
<comment type="caution">
    <text evidence="10">The sequence shown here is derived from an EMBL/GenBank/DDBJ whole genome shotgun (WGS) entry which is preliminary data.</text>
</comment>
<gene>
    <name evidence="10" type="ORF">ACFSE6_17135</name>
</gene>
<dbReference type="SMART" id="SM00813">
    <property type="entry name" value="Alpha-L-AF_C"/>
    <property type="match status" value="1"/>
</dbReference>
<keyword evidence="5" id="KW-0378">Hydrolase</keyword>
<sequence length="501" mass="55310">MTAARIVLDDDYEIAEVDPRIYGSFVEHMGRCVYDGIYAPDHPSADEDGFRGDVAEAVRELGPTILRYPGGNFVSGYEWEDGVGPRAQRPERLDLAWRSVESNQVGTDEFLRYCRTVQAEPMMAVNLGTRGIADAVRLLEYCNIPGGTPASEMRRANGTADPYGVTVWCLGNEMDGPWQLGHKTAEDYGKLAAQTAVAMKRTDPSIELVACGTSKPIMPTFARWEATVLEYAYPHVDHVSMHMYADPDKYPDMADFLAAGLDIDEYIRSVISSVDYARAAGRHNRHMSLSFDEWNVWYNSRPRDLGHWPHAPRLIEDEYTLADALVVGSFLNSILRAGDRVRMACLAQLVNVIAPIRTEPGAGELWRQTTFYPFALTARHGRGTALQPSVTCDRVSTSEHDDVPVLDVAAVRKDADEHVIFVVNRSTTTAVRPHIDLRGAAPGRRTVERTTLTGPDLTATNGPGNQGLTPAVAPGALLEDDEPVGELAPGSWSMLRVRRER</sequence>
<evidence type="ECO:0000256" key="8">
    <source>
        <dbReference type="SAM" id="MobiDB-lite"/>
    </source>
</evidence>
<protein>
    <recommendedName>
        <fullName evidence="4">non-reducing end alpha-L-arabinofuranosidase</fullName>
        <ecNumber evidence="4">3.2.1.55</ecNumber>
    </recommendedName>
</protein>
<evidence type="ECO:0000256" key="4">
    <source>
        <dbReference type="ARBA" id="ARBA00012670"/>
    </source>
</evidence>
<keyword evidence="7" id="KW-0326">Glycosidase</keyword>
<evidence type="ECO:0000313" key="11">
    <source>
        <dbReference type="Proteomes" id="UP001597277"/>
    </source>
</evidence>
<dbReference type="InterPro" id="IPR010720">
    <property type="entry name" value="Alpha-L-AF_C"/>
</dbReference>
<dbReference type="Pfam" id="PF06964">
    <property type="entry name" value="Alpha-L-AF_C"/>
    <property type="match status" value="1"/>
</dbReference>
<evidence type="ECO:0000256" key="2">
    <source>
        <dbReference type="ARBA" id="ARBA00007186"/>
    </source>
</evidence>
<dbReference type="SUPFAM" id="SSF51011">
    <property type="entry name" value="Glycosyl hydrolase domain"/>
    <property type="match status" value="1"/>
</dbReference>
<dbReference type="PANTHER" id="PTHR43576">
    <property type="entry name" value="ALPHA-L-ARABINOFURANOSIDASE C-RELATED"/>
    <property type="match status" value="1"/>
</dbReference>
<evidence type="ECO:0000259" key="9">
    <source>
        <dbReference type="SMART" id="SM00813"/>
    </source>
</evidence>
<dbReference type="PANTHER" id="PTHR43576:SF3">
    <property type="entry name" value="ALPHA-L-ARABINOFURANOSIDASE C"/>
    <property type="match status" value="1"/>
</dbReference>
<dbReference type="EMBL" id="JBHUEE010000011">
    <property type="protein sequence ID" value="MFD1719571.1"/>
    <property type="molecule type" value="Genomic_DNA"/>
</dbReference>
<proteinExistence type="inferred from homology"/>
<reference evidence="11" key="1">
    <citation type="journal article" date="2019" name="Int. J. Syst. Evol. Microbiol.">
        <title>The Global Catalogue of Microorganisms (GCM) 10K type strain sequencing project: providing services to taxonomists for standard genome sequencing and annotation.</title>
        <authorList>
            <consortium name="The Broad Institute Genomics Platform"/>
            <consortium name="The Broad Institute Genome Sequencing Center for Infectious Disease"/>
            <person name="Wu L."/>
            <person name="Ma J."/>
        </authorList>
    </citation>
    <scope>NUCLEOTIDE SEQUENCE [LARGE SCALE GENOMIC DNA]</scope>
    <source>
        <strain evidence="11">JCM 17130</strain>
    </source>
</reference>
<evidence type="ECO:0000256" key="6">
    <source>
        <dbReference type="ARBA" id="ARBA00023277"/>
    </source>
</evidence>
<accession>A0ABW4L7Q4</accession>
<feature type="compositionally biased region" description="Polar residues" evidence="8">
    <location>
        <begin position="449"/>
        <end position="468"/>
    </location>
</feature>
<evidence type="ECO:0000256" key="5">
    <source>
        <dbReference type="ARBA" id="ARBA00022801"/>
    </source>
</evidence>
<evidence type="ECO:0000313" key="10">
    <source>
        <dbReference type="EMBL" id="MFD1719571.1"/>
    </source>
</evidence>
<feature type="domain" description="Alpha-L-arabinofuranosidase C-terminal" evidence="9">
    <location>
        <begin position="292"/>
        <end position="491"/>
    </location>
</feature>
<comment type="catalytic activity">
    <reaction evidence="1">
        <text>Hydrolysis of terminal non-reducing alpha-L-arabinofuranoside residues in alpha-L-arabinosides.</text>
        <dbReference type="EC" id="3.2.1.55"/>
    </reaction>
</comment>
<keyword evidence="11" id="KW-1185">Reference proteome</keyword>
<dbReference type="SUPFAM" id="SSF51445">
    <property type="entry name" value="(Trans)glycosidases"/>
    <property type="match status" value="1"/>
</dbReference>
<keyword evidence="6" id="KW-0119">Carbohydrate metabolism</keyword>
<name>A0ABW4L7Q4_9MICO</name>
<dbReference type="Proteomes" id="UP001597277">
    <property type="component" value="Unassembled WGS sequence"/>
</dbReference>
<comment type="subunit">
    <text evidence="3">Homohexamer; trimer of dimers.</text>
</comment>
<evidence type="ECO:0000256" key="3">
    <source>
        <dbReference type="ARBA" id="ARBA00011165"/>
    </source>
</evidence>
<comment type="similarity">
    <text evidence="2">Belongs to the glycosyl hydrolase 51 family.</text>
</comment>
<organism evidence="10 11">
    <name type="scientific">Georgenia deserti</name>
    <dbReference type="NCBI Taxonomy" id="2093781"/>
    <lineage>
        <taxon>Bacteria</taxon>
        <taxon>Bacillati</taxon>
        <taxon>Actinomycetota</taxon>
        <taxon>Actinomycetes</taxon>
        <taxon>Micrococcales</taxon>
        <taxon>Bogoriellaceae</taxon>
        <taxon>Georgenia</taxon>
    </lineage>
</organism>
<evidence type="ECO:0000256" key="7">
    <source>
        <dbReference type="ARBA" id="ARBA00023295"/>
    </source>
</evidence>
<evidence type="ECO:0000256" key="1">
    <source>
        <dbReference type="ARBA" id="ARBA00001462"/>
    </source>
</evidence>
<dbReference type="InterPro" id="IPR013780">
    <property type="entry name" value="Glyco_hydro_b"/>
</dbReference>
<dbReference type="RefSeq" id="WP_388010134.1">
    <property type="nucleotide sequence ID" value="NZ_JBHUEE010000011.1"/>
</dbReference>
<dbReference type="InterPro" id="IPR017853">
    <property type="entry name" value="GH"/>
</dbReference>
<feature type="region of interest" description="Disordered" evidence="8">
    <location>
        <begin position="443"/>
        <end position="468"/>
    </location>
</feature>
<dbReference type="Gene3D" id="2.60.40.1180">
    <property type="entry name" value="Golgi alpha-mannosidase II"/>
    <property type="match status" value="1"/>
</dbReference>
<dbReference type="Gene3D" id="3.20.20.80">
    <property type="entry name" value="Glycosidases"/>
    <property type="match status" value="1"/>
</dbReference>
<dbReference type="EC" id="3.2.1.55" evidence="4"/>